<keyword evidence="11" id="KW-1185">Reference proteome</keyword>
<evidence type="ECO:0000313" key="11">
    <source>
        <dbReference type="Proteomes" id="UP001197328"/>
    </source>
</evidence>
<dbReference type="Pfam" id="PF04082">
    <property type="entry name" value="Fungal_trans"/>
    <property type="match status" value="1"/>
</dbReference>
<dbReference type="CDD" id="cd12148">
    <property type="entry name" value="fungal_TF_MHR"/>
    <property type="match status" value="1"/>
</dbReference>
<evidence type="ECO:0000256" key="4">
    <source>
        <dbReference type="ARBA" id="ARBA00023125"/>
    </source>
</evidence>
<comment type="caution">
    <text evidence="10">The sequence shown here is derived from an EMBL/GenBank/DDBJ whole genome shotgun (WGS) entry which is preliminary data.</text>
</comment>
<evidence type="ECO:0000256" key="6">
    <source>
        <dbReference type="ARBA" id="ARBA00023242"/>
    </source>
</evidence>
<feature type="coiled-coil region" evidence="7">
    <location>
        <begin position="150"/>
        <end position="177"/>
    </location>
</feature>
<evidence type="ECO:0000256" key="8">
    <source>
        <dbReference type="SAM" id="MobiDB-lite"/>
    </source>
</evidence>
<dbReference type="SMART" id="SM00906">
    <property type="entry name" value="Fungal_trans"/>
    <property type="match status" value="1"/>
</dbReference>
<dbReference type="Gene3D" id="4.10.240.10">
    <property type="entry name" value="Zn(2)-C6 fungal-type DNA-binding domain"/>
    <property type="match status" value="1"/>
</dbReference>
<sequence>MGELLAPGGVLDPGKPKFLVLLFPATPVHRRPLSSPLRGSVNNLRATGSDRAVTAPPQNVTPAFAKHGGVQEHKNTRVSGHCAPMSSKKDILSSPKLLSDINPIIFRGRNHIACVRCKNQKIKCSGAKPTCDNCKLTGNECVYPFKDRKIIILESQLQLLQARIKELEDYINGETADNGKASSQTDHRAFLPLQFHTNNERLDNVINVSFGDSEQQERNVQPPHPSSINYHVSDLYFAATDDCVLSLPARDYAEPLVSLCLAHFRDSHYLYEESEFAAEFGRVYDTGVCCSPQLLSKIFITLAIGEQILYSIKSHQLSLAELDRELSSKRHFVNKTPGLKYFLAGARIFPVHVEMPTLPAIQTALLIGYYLQSLNRITGSYVWFGVATRWALSLNLHLRQPYLTPQEISRRKRVWWTVFTLDSLATSRIRLPQSVKFNETQIELISERDCAEWGGARFLYLQVSLIKFTDDILNSVYNMTSRSVYTGEKTRLGTDLVANTVKMVRVLEDNFEKDVARDFEQLRKEMYDNKLCELHQPLIHVYLKSNQYFITACRPLALAVFKKFIATEDARITQVLRKCINAAKETISVLRHLKLLKLLITFDYWHTHFLFNSILILLITINLENNHTALARGIDLLKFMALAGNHVSKDSLNKLIQLVRIFNDLGFNLDFDLTLPTFDTPYAPQSVDSPEDGVDIQLIHPDTNPMDQNIQDQIDQTNFQLQQQQQQLHHHTEQLPFMFPNPEDFAGKQPPSSYPQDELFNSNSSFFDNLLNNMQTWDLAPSSTGLDTRTEATPSLQDPVFSTPPFAPPTQTRAERYPLKSRPLT</sequence>
<evidence type="ECO:0000256" key="7">
    <source>
        <dbReference type="SAM" id="Coils"/>
    </source>
</evidence>
<dbReference type="InterPro" id="IPR036864">
    <property type="entry name" value="Zn2-C6_fun-type_DNA-bd_sf"/>
</dbReference>
<dbReference type="EMBL" id="JAHLVD010000004">
    <property type="protein sequence ID" value="KAG7850318.1"/>
    <property type="molecule type" value="Genomic_DNA"/>
</dbReference>
<feature type="region of interest" description="Disordered" evidence="8">
    <location>
        <begin position="781"/>
        <end position="825"/>
    </location>
</feature>
<keyword evidence="7" id="KW-0175">Coiled coil</keyword>
<evidence type="ECO:0000256" key="1">
    <source>
        <dbReference type="ARBA" id="ARBA00004123"/>
    </source>
</evidence>
<keyword evidence="4" id="KW-0238">DNA-binding</keyword>
<accession>A0ABQ7RZ07</accession>
<dbReference type="PROSITE" id="PS50048">
    <property type="entry name" value="ZN2_CY6_FUNGAL_2"/>
    <property type="match status" value="1"/>
</dbReference>
<feature type="domain" description="Zn(2)-C6 fungal-type" evidence="9">
    <location>
        <begin position="113"/>
        <end position="143"/>
    </location>
</feature>
<dbReference type="InterPro" id="IPR051711">
    <property type="entry name" value="Stress_Response_Reg"/>
</dbReference>
<protein>
    <recommendedName>
        <fullName evidence="9">Zn(2)-C6 fungal-type domain-containing protein</fullName>
    </recommendedName>
</protein>
<feature type="compositionally biased region" description="Polar residues" evidence="8">
    <location>
        <begin position="781"/>
        <end position="796"/>
    </location>
</feature>
<reference evidence="10 11" key="1">
    <citation type="journal article" date="2021" name="G3 (Bethesda)">
        <title>Genomic diversity, chromosomal rearrangements, and interspecies hybridization in the ogataea polymorpha species complex.</title>
        <authorList>
            <person name="Hanson S.J."/>
            <person name="Cinneide E.O."/>
            <person name="Salzberg L.I."/>
            <person name="Wolfe K.H."/>
            <person name="McGowan J."/>
            <person name="Fitzpatrick D.A."/>
            <person name="Matlin K."/>
        </authorList>
    </citation>
    <scope>NUCLEOTIDE SEQUENCE [LARGE SCALE GENOMIC DNA]</scope>
    <source>
        <strain evidence="10">51-138</strain>
    </source>
</reference>
<dbReference type="PANTHER" id="PTHR47540">
    <property type="entry name" value="THIAMINE REPRESSIBLE GENES REGULATORY PROTEIN THI5"/>
    <property type="match status" value="1"/>
</dbReference>
<keyword evidence="6" id="KW-0539">Nucleus</keyword>
<proteinExistence type="predicted"/>
<dbReference type="SUPFAM" id="SSF57701">
    <property type="entry name" value="Zn2/Cys6 DNA-binding domain"/>
    <property type="match status" value="1"/>
</dbReference>
<evidence type="ECO:0000259" key="9">
    <source>
        <dbReference type="PROSITE" id="PS50048"/>
    </source>
</evidence>
<evidence type="ECO:0000256" key="5">
    <source>
        <dbReference type="ARBA" id="ARBA00023163"/>
    </source>
</evidence>
<comment type="subcellular location">
    <subcellularLocation>
        <location evidence="1">Nucleus</location>
    </subcellularLocation>
</comment>
<keyword evidence="2" id="KW-0479">Metal-binding</keyword>
<dbReference type="Pfam" id="PF00172">
    <property type="entry name" value="Zn_clus"/>
    <property type="match status" value="1"/>
</dbReference>
<dbReference type="InterPro" id="IPR007219">
    <property type="entry name" value="XnlR_reg_dom"/>
</dbReference>
<dbReference type="PROSITE" id="PS00463">
    <property type="entry name" value="ZN2_CY6_FUNGAL_1"/>
    <property type="match status" value="1"/>
</dbReference>
<dbReference type="PANTHER" id="PTHR47540:SF6">
    <property type="entry name" value="ZN(II)2CYS6 TRANSCRIPTION FACTOR (EUROFUNG)"/>
    <property type="match status" value="1"/>
</dbReference>
<dbReference type="Proteomes" id="UP001197328">
    <property type="component" value="Unassembled WGS sequence"/>
</dbReference>
<dbReference type="InterPro" id="IPR001138">
    <property type="entry name" value="Zn2Cys6_DnaBD"/>
</dbReference>
<keyword evidence="5" id="KW-0804">Transcription</keyword>
<evidence type="ECO:0000313" key="10">
    <source>
        <dbReference type="EMBL" id="KAG7850318.1"/>
    </source>
</evidence>
<dbReference type="CDD" id="cd00067">
    <property type="entry name" value="GAL4"/>
    <property type="match status" value="1"/>
</dbReference>
<organism evidence="10 11">
    <name type="scientific">Pichia angusta</name>
    <name type="common">Yeast</name>
    <name type="synonym">Hansenula polymorpha</name>
    <dbReference type="NCBI Taxonomy" id="870730"/>
    <lineage>
        <taxon>Eukaryota</taxon>
        <taxon>Fungi</taxon>
        <taxon>Dikarya</taxon>
        <taxon>Ascomycota</taxon>
        <taxon>Saccharomycotina</taxon>
        <taxon>Pichiomycetes</taxon>
        <taxon>Pichiales</taxon>
        <taxon>Pichiaceae</taxon>
        <taxon>Ogataea</taxon>
    </lineage>
</organism>
<name>A0ABQ7RZ07_PICAN</name>
<evidence type="ECO:0000256" key="2">
    <source>
        <dbReference type="ARBA" id="ARBA00022723"/>
    </source>
</evidence>
<evidence type="ECO:0000256" key="3">
    <source>
        <dbReference type="ARBA" id="ARBA00023015"/>
    </source>
</evidence>
<keyword evidence="3" id="KW-0805">Transcription regulation</keyword>
<dbReference type="SMART" id="SM00066">
    <property type="entry name" value="GAL4"/>
    <property type="match status" value="1"/>
</dbReference>
<gene>
    <name evidence="10" type="ORF">KL940_001878</name>
</gene>